<keyword evidence="2" id="KW-1185">Reference proteome</keyword>
<protein>
    <submittedName>
        <fullName evidence="1">Uncharacterized protein</fullName>
    </submittedName>
</protein>
<accession>A0A9P5BX79</accession>
<reference evidence="1" key="1">
    <citation type="submission" date="2019-04" db="EMBL/GenBank/DDBJ databases">
        <title>Sequencing of skin fungus with MAO and IRED activity.</title>
        <authorList>
            <person name="Marsaioli A.J."/>
            <person name="Bonatto J.M.C."/>
            <person name="Reis Junior O."/>
        </authorList>
    </citation>
    <scope>NUCLEOTIDE SEQUENCE</scope>
    <source>
        <strain evidence="1">28M1</strain>
    </source>
</reference>
<comment type="caution">
    <text evidence="1">The sequence shown here is derived from an EMBL/GenBank/DDBJ whole genome shotgun (WGS) entry which is preliminary data.</text>
</comment>
<dbReference type="EMBL" id="SWKV01000090">
    <property type="protein sequence ID" value="KAF3032930.1"/>
    <property type="molecule type" value="Genomic_DNA"/>
</dbReference>
<dbReference type="Proteomes" id="UP000758155">
    <property type="component" value="Unassembled WGS sequence"/>
</dbReference>
<evidence type="ECO:0000313" key="2">
    <source>
        <dbReference type="Proteomes" id="UP000758155"/>
    </source>
</evidence>
<name>A0A9P5BX79_9PLEO</name>
<evidence type="ECO:0000313" key="1">
    <source>
        <dbReference type="EMBL" id="KAF3032930.1"/>
    </source>
</evidence>
<proteinExistence type="predicted"/>
<organism evidence="1 2">
    <name type="scientific">Didymella heteroderae</name>
    <dbReference type="NCBI Taxonomy" id="1769908"/>
    <lineage>
        <taxon>Eukaryota</taxon>
        <taxon>Fungi</taxon>
        <taxon>Dikarya</taxon>
        <taxon>Ascomycota</taxon>
        <taxon>Pezizomycotina</taxon>
        <taxon>Dothideomycetes</taxon>
        <taxon>Pleosporomycetidae</taxon>
        <taxon>Pleosporales</taxon>
        <taxon>Pleosporineae</taxon>
        <taxon>Didymellaceae</taxon>
        <taxon>Didymella</taxon>
    </lineage>
</organism>
<sequence length="79" mass="8595">MTPQDELKKAQVHGVGILLDEYSKDENDVPTSDAVPESCIIDEMNKDENDDSKITCAYIGVGEDAWDDPYQSAGGCNLS</sequence>
<gene>
    <name evidence="1" type="ORF">E8E12_004534</name>
</gene>
<dbReference type="AlphaFoldDB" id="A0A9P5BX79"/>
<dbReference type="OrthoDB" id="3798277at2759"/>